<protein>
    <submittedName>
        <fullName evidence="1">Uncharacterized protein</fullName>
    </submittedName>
</protein>
<evidence type="ECO:0000313" key="1">
    <source>
        <dbReference type="EMBL" id="MFC6674047.1"/>
    </source>
</evidence>
<name>A0ABW2A986_9GAMM</name>
<gene>
    <name evidence="1" type="ORF">ACFQDL_31090</name>
</gene>
<reference evidence="2" key="1">
    <citation type="journal article" date="2019" name="Int. J. Syst. Evol. Microbiol.">
        <title>The Global Catalogue of Microorganisms (GCM) 10K type strain sequencing project: providing services to taxonomists for standard genome sequencing and annotation.</title>
        <authorList>
            <consortium name="The Broad Institute Genomics Platform"/>
            <consortium name="The Broad Institute Genome Sequencing Center for Infectious Disease"/>
            <person name="Wu L."/>
            <person name="Ma J."/>
        </authorList>
    </citation>
    <scope>NUCLEOTIDE SEQUENCE [LARGE SCALE GENOMIC DNA]</scope>
    <source>
        <strain evidence="2">NBRC 111756</strain>
    </source>
</reference>
<comment type="caution">
    <text evidence="1">The sequence shown here is derived from an EMBL/GenBank/DDBJ whole genome shotgun (WGS) entry which is preliminary data.</text>
</comment>
<sequence length="167" mass="18627">MAEIRAPFAYSLLLDKGVNEKELADIGFRTGYWVHKEGVELAGEQLGIPTNQLLINPEKAANQRFKSKLRGNLASYLFEYDGAFRYSSTPDYMRSLGLEKCGDNALPVRVMDALHLEQVLYQVIARAKHLLGALDSKLVTSEHTTVFKDQYAPGRFKLRASGGGKAY</sequence>
<accession>A0ABW2A986</accession>
<organism evidence="1 2">
    <name type="scientific">Marinobacterium aestuariivivens</name>
    <dbReference type="NCBI Taxonomy" id="1698799"/>
    <lineage>
        <taxon>Bacteria</taxon>
        <taxon>Pseudomonadati</taxon>
        <taxon>Pseudomonadota</taxon>
        <taxon>Gammaproteobacteria</taxon>
        <taxon>Oceanospirillales</taxon>
        <taxon>Oceanospirillaceae</taxon>
        <taxon>Marinobacterium</taxon>
    </lineage>
</organism>
<dbReference type="EMBL" id="JBHSWE010000002">
    <property type="protein sequence ID" value="MFC6674047.1"/>
    <property type="molecule type" value="Genomic_DNA"/>
</dbReference>
<dbReference type="RefSeq" id="WP_379913651.1">
    <property type="nucleotide sequence ID" value="NZ_JBHSWE010000002.1"/>
</dbReference>
<dbReference type="Proteomes" id="UP001596422">
    <property type="component" value="Unassembled WGS sequence"/>
</dbReference>
<keyword evidence="2" id="KW-1185">Reference proteome</keyword>
<proteinExistence type="predicted"/>
<evidence type="ECO:0000313" key="2">
    <source>
        <dbReference type="Proteomes" id="UP001596422"/>
    </source>
</evidence>